<feature type="compositionally biased region" description="Basic residues" evidence="1">
    <location>
        <begin position="29"/>
        <end position="45"/>
    </location>
</feature>
<comment type="caution">
    <text evidence="4">The sequence shown here is derived from an EMBL/GenBank/DDBJ whole genome shotgun (WGS) entry which is preliminary data.</text>
</comment>
<feature type="signal peptide" evidence="2">
    <location>
        <begin position="1"/>
        <end position="20"/>
    </location>
</feature>
<dbReference type="AlphaFoldDB" id="A0ABD3NE01"/>
<feature type="compositionally biased region" description="Basic residues" evidence="1">
    <location>
        <begin position="59"/>
        <end position="70"/>
    </location>
</feature>
<dbReference type="Proteomes" id="UP001530315">
    <property type="component" value="Unassembled WGS sequence"/>
</dbReference>
<dbReference type="PROSITE" id="PS50231">
    <property type="entry name" value="RICIN_B_LECTIN"/>
    <property type="match status" value="1"/>
</dbReference>
<evidence type="ECO:0000256" key="2">
    <source>
        <dbReference type="SAM" id="SignalP"/>
    </source>
</evidence>
<feature type="region of interest" description="Disordered" evidence="1">
    <location>
        <begin position="29"/>
        <end position="93"/>
    </location>
</feature>
<feature type="compositionally biased region" description="Basic and acidic residues" evidence="1">
    <location>
        <begin position="46"/>
        <end position="58"/>
    </location>
</feature>
<dbReference type="InterPro" id="IPR000772">
    <property type="entry name" value="Ricin_B_lectin"/>
</dbReference>
<evidence type="ECO:0000313" key="4">
    <source>
        <dbReference type="EMBL" id="KAL3774133.1"/>
    </source>
</evidence>
<proteinExistence type="predicted"/>
<gene>
    <name evidence="4" type="ORF">ACHAW5_002092</name>
</gene>
<dbReference type="EMBL" id="JALLAZ020001487">
    <property type="protein sequence ID" value="KAL3774133.1"/>
    <property type="molecule type" value="Genomic_DNA"/>
</dbReference>
<dbReference type="SUPFAM" id="SSF50370">
    <property type="entry name" value="Ricin B-like lectins"/>
    <property type="match status" value="1"/>
</dbReference>
<dbReference type="Pfam" id="PF00652">
    <property type="entry name" value="Ricin_B_lectin"/>
    <property type="match status" value="1"/>
</dbReference>
<accession>A0ABD3NE01</accession>
<sequence length="251" mass="28700">MRLLCTIPSAGFIFLSAVVALHSAPRVERKHNLRRSGKQRIKSRKQARELNIYDDRNRNHYTRRPTRRPTKRPDSRRPTQRPTKRPAITPSSASTSSFRLKLYWQEGYNWQGNYDDPVYCMECSSSSNCSVGNEIIIKHCSLASDQKFTEVGGTIRPAIDTSLCFTIMGYDRAEDNDGDPITDPIQLQPCENENPNQQFVGFRSSGKFELSPIDRADRCLGQAHHPKSYEMIHPKSCAIARRDTTSSWVTY</sequence>
<feature type="domain" description="Ricin B lectin" evidence="3">
    <location>
        <begin position="119"/>
        <end position="223"/>
    </location>
</feature>
<name>A0ABD3NE01_9STRA</name>
<dbReference type="InterPro" id="IPR035992">
    <property type="entry name" value="Ricin_B-like_lectins"/>
</dbReference>
<evidence type="ECO:0000259" key="3">
    <source>
        <dbReference type="Pfam" id="PF00652"/>
    </source>
</evidence>
<keyword evidence="5" id="KW-1185">Reference proteome</keyword>
<organism evidence="4 5">
    <name type="scientific">Stephanodiscus triporus</name>
    <dbReference type="NCBI Taxonomy" id="2934178"/>
    <lineage>
        <taxon>Eukaryota</taxon>
        <taxon>Sar</taxon>
        <taxon>Stramenopiles</taxon>
        <taxon>Ochrophyta</taxon>
        <taxon>Bacillariophyta</taxon>
        <taxon>Coscinodiscophyceae</taxon>
        <taxon>Thalassiosirophycidae</taxon>
        <taxon>Stephanodiscales</taxon>
        <taxon>Stephanodiscaceae</taxon>
        <taxon>Stephanodiscus</taxon>
    </lineage>
</organism>
<evidence type="ECO:0000256" key="1">
    <source>
        <dbReference type="SAM" id="MobiDB-lite"/>
    </source>
</evidence>
<reference evidence="4 5" key="1">
    <citation type="submission" date="2024-10" db="EMBL/GenBank/DDBJ databases">
        <title>Updated reference genomes for cyclostephanoid diatoms.</title>
        <authorList>
            <person name="Roberts W.R."/>
            <person name="Alverson A.J."/>
        </authorList>
    </citation>
    <scope>NUCLEOTIDE SEQUENCE [LARGE SCALE GENOMIC DNA]</scope>
    <source>
        <strain evidence="4 5">AJA276-08</strain>
    </source>
</reference>
<evidence type="ECO:0000313" key="5">
    <source>
        <dbReference type="Proteomes" id="UP001530315"/>
    </source>
</evidence>
<keyword evidence="2" id="KW-0732">Signal</keyword>
<dbReference type="Gene3D" id="2.80.10.50">
    <property type="match status" value="1"/>
</dbReference>
<protein>
    <recommendedName>
        <fullName evidence="3">Ricin B lectin domain-containing protein</fullName>
    </recommendedName>
</protein>
<feature type="chain" id="PRO_5044822536" description="Ricin B lectin domain-containing protein" evidence="2">
    <location>
        <begin position="21"/>
        <end position="251"/>
    </location>
</feature>